<dbReference type="GO" id="GO:0016743">
    <property type="term" value="F:carboxyl- or carbamoyltransferase activity"/>
    <property type="evidence" value="ECO:0007669"/>
    <property type="project" value="UniProtKB-UniRule"/>
</dbReference>
<dbReference type="NCBIfam" id="TIGR00143">
    <property type="entry name" value="hypF"/>
    <property type="match status" value="1"/>
</dbReference>
<dbReference type="InterPro" id="IPR011125">
    <property type="entry name" value="Znf_HypF"/>
</dbReference>
<dbReference type="PIRSF" id="PIRSF006256">
    <property type="entry name" value="CMPcnvr_hdrg_mat"/>
    <property type="match status" value="1"/>
</dbReference>
<dbReference type="Gene3D" id="3.90.870.50">
    <property type="match status" value="1"/>
</dbReference>
<dbReference type="Gene3D" id="3.30.110.120">
    <property type="match status" value="1"/>
</dbReference>
<dbReference type="InterPro" id="IPR055128">
    <property type="entry name" value="HypF_C_2"/>
</dbReference>
<dbReference type="RefSeq" id="WP_092039241.1">
    <property type="nucleotide sequence ID" value="NZ_FOOK01000021.1"/>
</dbReference>
<dbReference type="Pfam" id="PF00708">
    <property type="entry name" value="Acylphosphatase"/>
    <property type="match status" value="1"/>
</dbReference>
<dbReference type="InterPro" id="IPR004421">
    <property type="entry name" value="Carbamoyltransferase_HypF"/>
</dbReference>
<dbReference type="InterPro" id="IPR041440">
    <property type="entry name" value="HypF_C"/>
</dbReference>
<organism evidence="15 16">
    <name type="scientific">Planifilum fulgidum</name>
    <dbReference type="NCBI Taxonomy" id="201973"/>
    <lineage>
        <taxon>Bacteria</taxon>
        <taxon>Bacillati</taxon>
        <taxon>Bacillota</taxon>
        <taxon>Bacilli</taxon>
        <taxon>Bacillales</taxon>
        <taxon>Thermoactinomycetaceae</taxon>
        <taxon>Planifilum</taxon>
    </lineage>
</organism>
<dbReference type="Pfam" id="PF22521">
    <property type="entry name" value="HypF_C_2"/>
    <property type="match status" value="1"/>
</dbReference>
<evidence type="ECO:0000256" key="9">
    <source>
        <dbReference type="ARBA" id="ARBA00048220"/>
    </source>
</evidence>
<dbReference type="Pfam" id="PF01300">
    <property type="entry name" value="Sua5_yciO_yrdC"/>
    <property type="match status" value="1"/>
</dbReference>
<dbReference type="PANTHER" id="PTHR42959">
    <property type="entry name" value="CARBAMOYLTRANSFERASE"/>
    <property type="match status" value="1"/>
</dbReference>
<evidence type="ECO:0000256" key="12">
    <source>
        <dbReference type="SAM" id="MobiDB-lite"/>
    </source>
</evidence>
<dbReference type="PANTHER" id="PTHR42959:SF1">
    <property type="entry name" value="CARBAMOYLTRANSFERASE HYPF"/>
    <property type="match status" value="1"/>
</dbReference>
<evidence type="ECO:0000259" key="14">
    <source>
        <dbReference type="PROSITE" id="PS51163"/>
    </source>
</evidence>
<comment type="similarity">
    <text evidence="2">Belongs to the acylphosphatase family.</text>
</comment>
<proteinExistence type="inferred from homology"/>
<dbReference type="Proteomes" id="UP000198661">
    <property type="component" value="Unassembled WGS sequence"/>
</dbReference>
<reference evidence="15 16" key="1">
    <citation type="submission" date="2016-10" db="EMBL/GenBank/DDBJ databases">
        <authorList>
            <person name="de Groot N.N."/>
        </authorList>
    </citation>
    <scope>NUCLEOTIDE SEQUENCE [LARGE SCALE GENOMIC DNA]</scope>
    <source>
        <strain evidence="15 16">DSM 44945</strain>
    </source>
</reference>
<feature type="region of interest" description="Disordered" evidence="12">
    <location>
        <begin position="763"/>
        <end position="790"/>
    </location>
</feature>
<evidence type="ECO:0000259" key="13">
    <source>
        <dbReference type="PROSITE" id="PS51160"/>
    </source>
</evidence>
<evidence type="ECO:0000313" key="16">
    <source>
        <dbReference type="Proteomes" id="UP000198661"/>
    </source>
</evidence>
<dbReference type="InterPro" id="IPR017968">
    <property type="entry name" value="Acylphosphatase_CS"/>
</dbReference>
<keyword evidence="4" id="KW-0436">Ligase</keyword>
<feature type="active site" evidence="11">
    <location>
        <position position="19"/>
    </location>
</feature>
<evidence type="ECO:0000256" key="11">
    <source>
        <dbReference type="PROSITE-ProRule" id="PRU00520"/>
    </source>
</evidence>
<dbReference type="PROSITE" id="PS51160">
    <property type="entry name" value="ACYLPHOSPHATASE_3"/>
    <property type="match status" value="1"/>
</dbReference>
<name>A0A1I2Q9N5_9BACL</name>
<dbReference type="PROSITE" id="PS51163">
    <property type="entry name" value="YRDC"/>
    <property type="match status" value="1"/>
</dbReference>
<accession>A0A1I2Q9N5</accession>
<dbReference type="InterPro" id="IPR043129">
    <property type="entry name" value="ATPase_NBD"/>
</dbReference>
<dbReference type="GO" id="GO:0016874">
    <property type="term" value="F:ligase activity"/>
    <property type="evidence" value="ECO:0007669"/>
    <property type="project" value="UniProtKB-UniRule"/>
</dbReference>
<evidence type="ECO:0000256" key="7">
    <source>
        <dbReference type="ARBA" id="ARBA00022833"/>
    </source>
</evidence>
<evidence type="ECO:0000256" key="3">
    <source>
        <dbReference type="ARBA" id="ARBA00008097"/>
    </source>
</evidence>
<evidence type="ECO:0000256" key="6">
    <source>
        <dbReference type="ARBA" id="ARBA00022771"/>
    </source>
</evidence>
<dbReference type="GO" id="GO:0003998">
    <property type="term" value="F:acylphosphatase activity"/>
    <property type="evidence" value="ECO:0007669"/>
    <property type="project" value="UniProtKB-EC"/>
</dbReference>
<sequence>MIEARRITVRGRVQGVGFRPFVYEQARLLGLKGTVQNNMDGVRIVVEGEPRAIDRLLMRLKKRPPRLSRVDQVLEEKVPVKGYRDFVIQESDRRGDSSVVIPVDAAVCEECLEEMFDPGNFRYRYPFINCTQCGPRYTIIEELPYDRPFTAMKSFTMCERCASEYHDAGNRRHHAQPIACPECGPKLILFTIGGEKLAEGERALQEARIRLERGEIVAVKGLGGYHLACDAFDEAAVRRLREGKRRPRRPLAVMVRSLEEARRLCLLSEAEEKMLASPESPIVILDRRSDAGLPELLAPGLGTLGVMLPYTPLHHLLFADGSLRALVMTSANPSGLPILYRDEEAFHYLADIADAVLSSDREILHPIDDSVVRVRGDVPLFYRRSRGFVPDPLPAPHPVDGVVALGGQQKNVFAIGRGNQIFLGPHIGDMDSLQVIDRFQREFRHLLKWLGIRPKAAAVDLHPGYSTWPLAREMGIPVVPVQHHHAHLVACQVDNGVNEPCFGIILDGTGYGLDGKIWGFEILYGDARSFERLAHLRYTPLPGSERAVREPWRNAAGMLADLFGEEGVEWAKRLFPERMREIDVIAQMTRSGINSPLAGTCGRLFDAVSALLGVCRASSYDGEAAIRLSELGRKTEDPEAGEADEVYPHALRAGEGGLEEIDFSPMLRELIRDRFSGVPVARIVEKFQRTVARVCVERVLSWSERRPGLNRSVALSGGSFHNEYLSQAIADRLRRAGFRVYTHRRVPPSDGGLALGQLVIASRRDKAHSEEEGSGDVHGGSGPRGGKRGL</sequence>
<dbReference type="PROSITE" id="PS00150">
    <property type="entry name" value="ACYLPHOSPHATASE_1"/>
    <property type="match status" value="1"/>
</dbReference>
<evidence type="ECO:0000313" key="15">
    <source>
        <dbReference type="EMBL" id="SFG22351.1"/>
    </source>
</evidence>
<evidence type="ECO:0000256" key="1">
    <source>
        <dbReference type="ARBA" id="ARBA00004711"/>
    </source>
</evidence>
<dbReference type="InterPro" id="IPR017945">
    <property type="entry name" value="DHBP_synth_RibB-like_a/b_dom"/>
</dbReference>
<dbReference type="Gene3D" id="3.30.420.360">
    <property type="match status" value="1"/>
</dbReference>
<dbReference type="InterPro" id="IPR051060">
    <property type="entry name" value="Carbamoyltrans_HypF-like"/>
</dbReference>
<dbReference type="AlphaFoldDB" id="A0A1I2Q9N5"/>
<dbReference type="STRING" id="201973.SAMN04488025_12144"/>
<dbReference type="Pfam" id="PF07503">
    <property type="entry name" value="zf-HYPF"/>
    <property type="match status" value="2"/>
</dbReference>
<evidence type="ECO:0000256" key="10">
    <source>
        <dbReference type="PIRNR" id="PIRNR006256"/>
    </source>
</evidence>
<dbReference type="GO" id="GO:0003725">
    <property type="term" value="F:double-stranded RNA binding"/>
    <property type="evidence" value="ECO:0007669"/>
    <property type="project" value="InterPro"/>
</dbReference>
<keyword evidence="11" id="KW-0378">Hydrolase</keyword>
<dbReference type="UniPathway" id="UPA00335"/>
<keyword evidence="5" id="KW-0479">Metal-binding</keyword>
<dbReference type="SUPFAM" id="SSF54975">
    <property type="entry name" value="Acylphosphatase/BLUF domain-like"/>
    <property type="match status" value="1"/>
</dbReference>
<dbReference type="Gene3D" id="3.30.420.40">
    <property type="match status" value="1"/>
</dbReference>
<comment type="catalytic activity">
    <reaction evidence="8 11">
        <text>an acyl phosphate + H2O = a carboxylate + phosphate + H(+)</text>
        <dbReference type="Rhea" id="RHEA:14965"/>
        <dbReference type="ChEBI" id="CHEBI:15377"/>
        <dbReference type="ChEBI" id="CHEBI:15378"/>
        <dbReference type="ChEBI" id="CHEBI:29067"/>
        <dbReference type="ChEBI" id="CHEBI:43474"/>
        <dbReference type="ChEBI" id="CHEBI:59918"/>
        <dbReference type="EC" id="3.6.1.7"/>
    </reaction>
</comment>
<keyword evidence="7" id="KW-0862">Zinc</keyword>
<feature type="domain" description="YrdC-like" evidence="14">
    <location>
        <begin position="201"/>
        <end position="387"/>
    </location>
</feature>
<evidence type="ECO:0000256" key="4">
    <source>
        <dbReference type="ARBA" id="ARBA00022598"/>
    </source>
</evidence>
<gene>
    <name evidence="15" type="ORF">SAMN04488025_12144</name>
</gene>
<comment type="pathway">
    <text evidence="1">Protein modification; [NiFe] hydrogenase maturation.</text>
</comment>
<dbReference type="SUPFAM" id="SSF53067">
    <property type="entry name" value="Actin-like ATPase domain"/>
    <property type="match status" value="1"/>
</dbReference>
<keyword evidence="6" id="KW-0863">Zinc-finger</keyword>
<feature type="domain" description="Acylphosphatase-like" evidence="13">
    <location>
        <begin position="4"/>
        <end position="90"/>
    </location>
</feature>
<dbReference type="SUPFAM" id="SSF55821">
    <property type="entry name" value="YrdC/RibB"/>
    <property type="match status" value="1"/>
</dbReference>
<comment type="catalytic activity">
    <reaction evidence="9">
        <text>C-terminal L-cysteinyl-[HypE protein] + carbamoyl phosphate + ATP + H2O = C-terminal S-carboxamide-L-cysteinyl-[HypE protein] + AMP + phosphate + diphosphate + H(+)</text>
        <dbReference type="Rhea" id="RHEA:55636"/>
        <dbReference type="Rhea" id="RHEA-COMP:14247"/>
        <dbReference type="Rhea" id="RHEA-COMP:14392"/>
        <dbReference type="ChEBI" id="CHEBI:15377"/>
        <dbReference type="ChEBI" id="CHEBI:15378"/>
        <dbReference type="ChEBI" id="CHEBI:30616"/>
        <dbReference type="ChEBI" id="CHEBI:33019"/>
        <dbReference type="ChEBI" id="CHEBI:43474"/>
        <dbReference type="ChEBI" id="CHEBI:58228"/>
        <dbReference type="ChEBI" id="CHEBI:76913"/>
        <dbReference type="ChEBI" id="CHEBI:139126"/>
        <dbReference type="ChEBI" id="CHEBI:456215"/>
    </reaction>
</comment>
<feature type="active site" evidence="11">
    <location>
        <position position="37"/>
    </location>
</feature>
<protein>
    <recommendedName>
        <fullName evidence="10">Carbamoyltransferase</fullName>
        <ecNumber evidence="10">6.2.-.-</ecNumber>
    </recommendedName>
</protein>
<dbReference type="OrthoDB" id="9808093at2"/>
<dbReference type="EMBL" id="FOOK01000021">
    <property type="protein sequence ID" value="SFG22351.1"/>
    <property type="molecule type" value="Genomic_DNA"/>
</dbReference>
<evidence type="ECO:0000256" key="2">
    <source>
        <dbReference type="ARBA" id="ARBA00005614"/>
    </source>
</evidence>
<keyword evidence="16" id="KW-1185">Reference proteome</keyword>
<dbReference type="EC" id="6.2.-.-" evidence="10"/>
<dbReference type="InterPro" id="IPR006070">
    <property type="entry name" value="Sua5-like_dom"/>
</dbReference>
<dbReference type="InterPro" id="IPR036046">
    <property type="entry name" value="Acylphosphatase-like_dom_sf"/>
</dbReference>
<evidence type="ECO:0000256" key="8">
    <source>
        <dbReference type="ARBA" id="ARBA00047645"/>
    </source>
</evidence>
<dbReference type="GO" id="GO:0051604">
    <property type="term" value="P:protein maturation"/>
    <property type="evidence" value="ECO:0007669"/>
    <property type="project" value="TreeGrafter"/>
</dbReference>
<comment type="similarity">
    <text evidence="3 10">Belongs to the carbamoyltransferase HypF family.</text>
</comment>
<evidence type="ECO:0000256" key="5">
    <source>
        <dbReference type="ARBA" id="ARBA00022723"/>
    </source>
</evidence>
<dbReference type="Pfam" id="PF17788">
    <property type="entry name" value="HypF_C"/>
    <property type="match status" value="1"/>
</dbReference>
<dbReference type="InterPro" id="IPR001792">
    <property type="entry name" value="Acylphosphatase-like_dom"/>
</dbReference>
<dbReference type="GO" id="GO:0008270">
    <property type="term" value="F:zinc ion binding"/>
    <property type="evidence" value="ECO:0007669"/>
    <property type="project" value="UniProtKB-KW"/>
</dbReference>